<proteinExistence type="predicted"/>
<dbReference type="RefSeq" id="XP_007929444.1">
    <property type="nucleotide sequence ID" value="XM_007931253.1"/>
</dbReference>
<protein>
    <submittedName>
        <fullName evidence="1">Uncharacterized protein</fullName>
    </submittedName>
</protein>
<gene>
    <name evidence="1" type="ORF">MYCFIDRAFT_208617</name>
</gene>
<dbReference type="Proteomes" id="UP000016932">
    <property type="component" value="Unassembled WGS sequence"/>
</dbReference>
<evidence type="ECO:0000313" key="1">
    <source>
        <dbReference type="EMBL" id="EME80543.1"/>
    </source>
</evidence>
<evidence type="ECO:0000313" key="2">
    <source>
        <dbReference type="Proteomes" id="UP000016932"/>
    </source>
</evidence>
<dbReference type="GeneID" id="19336698"/>
<accession>M3ATQ6</accession>
<sequence>MGVSRSGSSEMFFVAIDVARSGVKCLLNPILAEGSSNSPVEKIPERPFRSIFWHAWQVRPQSVMRTTQHRHREQMQAQHSPERKPCGQYINGWHTFEAPVGRKRLCSGSPYISLMRNEAAPHLHRADVPTAHVTDRALISTRGHPQRIRHSAYLFRIQQGYEFQNKRRICTDSKLSDTALEKRSGSVDGLVLRQDWRWNVEVMVAGSHTSTHC</sequence>
<dbReference type="EMBL" id="KB446561">
    <property type="protein sequence ID" value="EME80543.1"/>
    <property type="molecule type" value="Genomic_DNA"/>
</dbReference>
<keyword evidence="2" id="KW-1185">Reference proteome</keyword>
<dbReference type="VEuPathDB" id="FungiDB:MYCFIDRAFT_208617"/>
<dbReference type="AlphaFoldDB" id="M3ATQ6"/>
<reference evidence="1 2" key="1">
    <citation type="journal article" date="2012" name="PLoS Pathog.">
        <title>Diverse lifestyles and strategies of plant pathogenesis encoded in the genomes of eighteen Dothideomycetes fungi.</title>
        <authorList>
            <person name="Ohm R.A."/>
            <person name="Feau N."/>
            <person name="Henrissat B."/>
            <person name="Schoch C.L."/>
            <person name="Horwitz B.A."/>
            <person name="Barry K.W."/>
            <person name="Condon B.J."/>
            <person name="Copeland A.C."/>
            <person name="Dhillon B."/>
            <person name="Glaser F."/>
            <person name="Hesse C.N."/>
            <person name="Kosti I."/>
            <person name="LaButti K."/>
            <person name="Lindquist E.A."/>
            <person name="Lucas S."/>
            <person name="Salamov A.A."/>
            <person name="Bradshaw R.E."/>
            <person name="Ciuffetti L."/>
            <person name="Hamelin R.C."/>
            <person name="Kema G.H.J."/>
            <person name="Lawrence C."/>
            <person name="Scott J.A."/>
            <person name="Spatafora J.W."/>
            <person name="Turgeon B.G."/>
            <person name="de Wit P.J.G.M."/>
            <person name="Zhong S."/>
            <person name="Goodwin S.B."/>
            <person name="Grigoriev I.V."/>
        </authorList>
    </citation>
    <scope>NUCLEOTIDE SEQUENCE [LARGE SCALE GENOMIC DNA]</scope>
    <source>
        <strain evidence="1 2">CIRAD86</strain>
    </source>
</reference>
<dbReference type="KEGG" id="pfj:MYCFIDRAFT_208617"/>
<organism evidence="1 2">
    <name type="scientific">Pseudocercospora fijiensis (strain CIRAD86)</name>
    <name type="common">Black leaf streak disease fungus</name>
    <name type="synonym">Mycosphaerella fijiensis</name>
    <dbReference type="NCBI Taxonomy" id="383855"/>
    <lineage>
        <taxon>Eukaryota</taxon>
        <taxon>Fungi</taxon>
        <taxon>Dikarya</taxon>
        <taxon>Ascomycota</taxon>
        <taxon>Pezizomycotina</taxon>
        <taxon>Dothideomycetes</taxon>
        <taxon>Dothideomycetidae</taxon>
        <taxon>Mycosphaerellales</taxon>
        <taxon>Mycosphaerellaceae</taxon>
        <taxon>Pseudocercospora</taxon>
    </lineage>
</organism>
<dbReference type="HOGENOM" id="CLU_1294913_0_0_1"/>
<name>M3ATQ6_PSEFD</name>